<dbReference type="GO" id="GO:0004867">
    <property type="term" value="F:serine-type endopeptidase inhibitor activity"/>
    <property type="evidence" value="ECO:0007669"/>
    <property type="project" value="InterPro"/>
</dbReference>
<organism evidence="2 3">
    <name type="scientific">Prochlorococcus marinus (strain MIT 9303)</name>
    <dbReference type="NCBI Taxonomy" id="59922"/>
    <lineage>
        <taxon>Bacteria</taxon>
        <taxon>Bacillati</taxon>
        <taxon>Cyanobacteriota</taxon>
        <taxon>Cyanophyceae</taxon>
        <taxon>Synechococcales</taxon>
        <taxon>Prochlorococcaceae</taxon>
        <taxon>Prochlorococcus</taxon>
    </lineage>
</organism>
<reference evidence="2 3" key="1">
    <citation type="journal article" date="2007" name="PLoS Genet.">
        <title>Patterns and implications of gene gain and loss in the evolution of Prochlorococcus.</title>
        <authorList>
            <person name="Kettler G.C."/>
            <person name="Martiny A.C."/>
            <person name="Huang K."/>
            <person name="Zucker J."/>
            <person name="Coleman M.L."/>
            <person name="Rodrigue S."/>
            <person name="Chen F."/>
            <person name="Lapidus A."/>
            <person name="Ferriera S."/>
            <person name="Johnson J."/>
            <person name="Steglich C."/>
            <person name="Church G.M."/>
            <person name="Richardson P."/>
            <person name="Chisholm S.W."/>
        </authorList>
    </citation>
    <scope>NUCLEOTIDE SEQUENCE [LARGE SCALE GENOMIC DNA]</scope>
    <source>
        <strain evidence="2 3">MIT 9303</strain>
    </source>
</reference>
<dbReference type="Proteomes" id="UP000002274">
    <property type="component" value="Chromosome"/>
</dbReference>
<dbReference type="HOGENOM" id="CLU_3083510_0_0_3"/>
<dbReference type="RefSeq" id="WP_011827528.1">
    <property type="nucleotide sequence ID" value="NC_008820.1"/>
</dbReference>
<name>A2CDY0_PROM3</name>
<comment type="similarity">
    <text evidence="1">Belongs to the protease inhibitor I11 (ecotin) family.</text>
</comment>
<dbReference type="InterPro" id="IPR036198">
    <property type="entry name" value="Ecotin_sf"/>
</dbReference>
<dbReference type="SUPFAM" id="SSF49772">
    <property type="entry name" value="Ecotin, trypsin inhibitor"/>
    <property type="match status" value="1"/>
</dbReference>
<sequence length="52" mass="5657">MPWPVAWPPDEPMRESFLGLGTKPYLVPYNASFPIVVDVPGGFRGVLAVVEG</sequence>
<evidence type="ECO:0000313" key="3">
    <source>
        <dbReference type="Proteomes" id="UP000002274"/>
    </source>
</evidence>
<dbReference type="Gene3D" id="4.10.1230.10">
    <property type="entry name" value="Ecotin, trypsin inhibitor"/>
    <property type="match status" value="1"/>
</dbReference>
<gene>
    <name evidence="2" type="ordered locus">P9303_29601</name>
</gene>
<dbReference type="EMBL" id="CP000554">
    <property type="protein sequence ID" value="ABM79690.1"/>
    <property type="molecule type" value="Genomic_DNA"/>
</dbReference>
<evidence type="ECO:0000313" key="2">
    <source>
        <dbReference type="EMBL" id="ABM79690.1"/>
    </source>
</evidence>
<dbReference type="InterPro" id="IPR027438">
    <property type="entry name" value="Ecotin_C"/>
</dbReference>
<proteinExistence type="inferred from homology"/>
<dbReference type="Pfam" id="PF03974">
    <property type="entry name" value="Ecotin"/>
    <property type="match status" value="1"/>
</dbReference>
<dbReference type="InterPro" id="IPR005658">
    <property type="entry name" value="Prot_inh_ecotin"/>
</dbReference>
<dbReference type="KEGG" id="pmf:P9303_29601"/>
<protein>
    <submittedName>
        <fullName evidence="2">Uncharacterized protein</fullName>
    </submittedName>
</protein>
<accession>A2CDY0</accession>
<dbReference type="STRING" id="59922.P9303_29601"/>
<evidence type="ECO:0000256" key="1">
    <source>
        <dbReference type="ARBA" id="ARBA00010558"/>
    </source>
</evidence>
<dbReference type="AlphaFoldDB" id="A2CDY0"/>